<evidence type="ECO:0000313" key="2">
    <source>
        <dbReference type="EMBL" id="RPB09805.1"/>
    </source>
</evidence>
<feature type="compositionally biased region" description="Polar residues" evidence="1">
    <location>
        <begin position="141"/>
        <end position="155"/>
    </location>
</feature>
<feature type="region of interest" description="Disordered" evidence="1">
    <location>
        <begin position="136"/>
        <end position="203"/>
    </location>
</feature>
<proteinExistence type="predicted"/>
<dbReference type="Proteomes" id="UP000277580">
    <property type="component" value="Unassembled WGS sequence"/>
</dbReference>
<feature type="region of interest" description="Disordered" evidence="1">
    <location>
        <begin position="1"/>
        <end position="55"/>
    </location>
</feature>
<sequence length="329" mass="36513">MDGVQNENLTITGERRFPPATLDTSLDLPNPKPAPEIPWRIAEAKPRDGPPNPPPYKFKEGEVCIRELLEACTSIRPTSLASWVNVASVYNAGCENFDYGRQDGEVLRKNFNQIIKTPPSCKKVVCRATAIAQKSGVRSEFNASRRQPITSTPNSRRMEENSTAKERDTAPSESMSIPSGSNSNENNPILPASTAAETEDHPVDKEKTIARLRKNIAILKTKLSVSNGRREALERGTRMMKRNNEGLLRDMKKLYDKIAGLEGVIKDLEGFASDPHYDPSKNKRTAEPCNDEKVLHPAKRNKTTVDIGRRGTPDVVDDTQHNIDGNVSE</sequence>
<dbReference type="AlphaFoldDB" id="A0A3N4KVI8"/>
<keyword evidence="3" id="KW-1185">Reference proteome</keyword>
<dbReference type="EMBL" id="ML119148">
    <property type="protein sequence ID" value="RPB09805.1"/>
    <property type="molecule type" value="Genomic_DNA"/>
</dbReference>
<feature type="compositionally biased region" description="Polar residues" evidence="1">
    <location>
        <begin position="171"/>
        <end position="187"/>
    </location>
</feature>
<dbReference type="InParanoid" id="A0A3N4KVI8"/>
<evidence type="ECO:0000313" key="3">
    <source>
        <dbReference type="Proteomes" id="UP000277580"/>
    </source>
</evidence>
<protein>
    <submittedName>
        <fullName evidence="2">Uncharacterized protein</fullName>
    </submittedName>
</protein>
<gene>
    <name evidence="2" type="ORF">P167DRAFT_538118</name>
</gene>
<evidence type="ECO:0000256" key="1">
    <source>
        <dbReference type="SAM" id="MobiDB-lite"/>
    </source>
</evidence>
<feature type="region of interest" description="Disordered" evidence="1">
    <location>
        <begin position="274"/>
        <end position="329"/>
    </location>
</feature>
<dbReference type="OrthoDB" id="5393250at2759"/>
<accession>A0A3N4KVI8</accession>
<feature type="compositionally biased region" description="Polar residues" evidence="1">
    <location>
        <begin position="1"/>
        <end position="11"/>
    </location>
</feature>
<organism evidence="2 3">
    <name type="scientific">Morchella conica CCBAS932</name>
    <dbReference type="NCBI Taxonomy" id="1392247"/>
    <lineage>
        <taxon>Eukaryota</taxon>
        <taxon>Fungi</taxon>
        <taxon>Dikarya</taxon>
        <taxon>Ascomycota</taxon>
        <taxon>Pezizomycotina</taxon>
        <taxon>Pezizomycetes</taxon>
        <taxon>Pezizales</taxon>
        <taxon>Morchellaceae</taxon>
        <taxon>Morchella</taxon>
    </lineage>
</organism>
<name>A0A3N4KVI8_9PEZI</name>
<reference evidence="2 3" key="1">
    <citation type="journal article" date="2018" name="Nat. Ecol. Evol.">
        <title>Pezizomycetes genomes reveal the molecular basis of ectomycorrhizal truffle lifestyle.</title>
        <authorList>
            <person name="Murat C."/>
            <person name="Payen T."/>
            <person name="Noel B."/>
            <person name="Kuo A."/>
            <person name="Morin E."/>
            <person name="Chen J."/>
            <person name="Kohler A."/>
            <person name="Krizsan K."/>
            <person name="Balestrini R."/>
            <person name="Da Silva C."/>
            <person name="Montanini B."/>
            <person name="Hainaut M."/>
            <person name="Levati E."/>
            <person name="Barry K.W."/>
            <person name="Belfiori B."/>
            <person name="Cichocki N."/>
            <person name="Clum A."/>
            <person name="Dockter R.B."/>
            <person name="Fauchery L."/>
            <person name="Guy J."/>
            <person name="Iotti M."/>
            <person name="Le Tacon F."/>
            <person name="Lindquist E.A."/>
            <person name="Lipzen A."/>
            <person name="Malagnac F."/>
            <person name="Mello A."/>
            <person name="Molinier V."/>
            <person name="Miyauchi S."/>
            <person name="Poulain J."/>
            <person name="Riccioni C."/>
            <person name="Rubini A."/>
            <person name="Sitrit Y."/>
            <person name="Splivallo R."/>
            <person name="Traeger S."/>
            <person name="Wang M."/>
            <person name="Zifcakova L."/>
            <person name="Wipf D."/>
            <person name="Zambonelli A."/>
            <person name="Paolocci F."/>
            <person name="Nowrousian M."/>
            <person name="Ottonello S."/>
            <person name="Baldrian P."/>
            <person name="Spatafora J.W."/>
            <person name="Henrissat B."/>
            <person name="Nagy L.G."/>
            <person name="Aury J.M."/>
            <person name="Wincker P."/>
            <person name="Grigoriev I.V."/>
            <person name="Bonfante P."/>
            <person name="Martin F.M."/>
        </authorList>
    </citation>
    <scope>NUCLEOTIDE SEQUENCE [LARGE SCALE GENOMIC DNA]</scope>
    <source>
        <strain evidence="2 3">CCBAS932</strain>
    </source>
</reference>
<feature type="compositionally biased region" description="Basic and acidic residues" evidence="1">
    <location>
        <begin position="156"/>
        <end position="170"/>
    </location>
</feature>
<feature type="compositionally biased region" description="Basic and acidic residues" evidence="1">
    <location>
        <begin position="274"/>
        <end position="295"/>
    </location>
</feature>